<proteinExistence type="predicted"/>
<organism evidence="2 3">
    <name type="scientific">Donghicola mangrovi</name>
    <dbReference type="NCBI Taxonomy" id="2729614"/>
    <lineage>
        <taxon>Bacteria</taxon>
        <taxon>Pseudomonadati</taxon>
        <taxon>Pseudomonadota</taxon>
        <taxon>Alphaproteobacteria</taxon>
        <taxon>Rhodobacterales</taxon>
        <taxon>Roseobacteraceae</taxon>
        <taxon>Donghicola</taxon>
    </lineage>
</organism>
<dbReference type="GO" id="GO:0032259">
    <property type="term" value="P:methylation"/>
    <property type="evidence" value="ECO:0007669"/>
    <property type="project" value="UniProtKB-KW"/>
</dbReference>
<dbReference type="CDD" id="cd02440">
    <property type="entry name" value="AdoMet_MTases"/>
    <property type="match status" value="1"/>
</dbReference>
<feature type="domain" description="Methyltransferase" evidence="1">
    <location>
        <begin position="46"/>
        <end position="133"/>
    </location>
</feature>
<dbReference type="Pfam" id="PF13649">
    <property type="entry name" value="Methyltransf_25"/>
    <property type="match status" value="1"/>
</dbReference>
<reference evidence="2 3" key="1">
    <citation type="submission" date="2020-04" db="EMBL/GenBank/DDBJ databases">
        <title>Donghicola sp., a member of the Rhodobacteraceae family isolated from mangrove forest in Thailand.</title>
        <authorList>
            <person name="Charoenyingcharoen P."/>
            <person name="Yukphan P."/>
        </authorList>
    </citation>
    <scope>NUCLEOTIDE SEQUENCE [LARGE SCALE GENOMIC DNA]</scope>
    <source>
        <strain evidence="2 3">B5-SW-15</strain>
    </source>
</reference>
<dbReference type="AlphaFoldDB" id="A0A850QH53"/>
<evidence type="ECO:0000313" key="3">
    <source>
        <dbReference type="Proteomes" id="UP000592216"/>
    </source>
</evidence>
<keyword evidence="2" id="KW-0808">Transferase</keyword>
<sequence>MSREADEITGLYRRHAQAWARLRGSEPQEEVWLEKFVQLLPATGSVLDIGSGSGKPIGQYLFDKGFAVTGIDASPELIEISRRNLPECDWLISDMRDLQLDKKFNGIVAWNSSFHLTPNGQRQMFPVFERHAAPAATLMFTSGPCHGDAIGEFEGEPLYHSSLDCEEYRTLLDRHGFGIIDHIAQDELCGLHTVWLCRYRDTV</sequence>
<name>A0A850QH53_9RHOB</name>
<dbReference type="InterPro" id="IPR041698">
    <property type="entry name" value="Methyltransf_25"/>
</dbReference>
<protein>
    <submittedName>
        <fullName evidence="2">Class I SAM-dependent methyltransferase</fullName>
    </submittedName>
</protein>
<evidence type="ECO:0000313" key="2">
    <source>
        <dbReference type="EMBL" id="NVO25695.1"/>
    </source>
</evidence>
<keyword evidence="2" id="KW-0489">Methyltransferase</keyword>
<dbReference type="EMBL" id="JABCJE010000023">
    <property type="protein sequence ID" value="NVO25695.1"/>
    <property type="molecule type" value="Genomic_DNA"/>
</dbReference>
<dbReference type="RefSeq" id="WP_177159207.1">
    <property type="nucleotide sequence ID" value="NZ_JABCJE010000023.1"/>
</dbReference>
<dbReference type="Proteomes" id="UP000592216">
    <property type="component" value="Unassembled WGS sequence"/>
</dbReference>
<dbReference type="GO" id="GO:0008168">
    <property type="term" value="F:methyltransferase activity"/>
    <property type="evidence" value="ECO:0007669"/>
    <property type="project" value="UniProtKB-KW"/>
</dbReference>
<dbReference type="SUPFAM" id="SSF53335">
    <property type="entry name" value="S-adenosyl-L-methionine-dependent methyltransferases"/>
    <property type="match status" value="1"/>
</dbReference>
<dbReference type="InterPro" id="IPR029063">
    <property type="entry name" value="SAM-dependent_MTases_sf"/>
</dbReference>
<dbReference type="Gene3D" id="3.40.50.150">
    <property type="entry name" value="Vaccinia Virus protein VP39"/>
    <property type="match status" value="1"/>
</dbReference>
<accession>A0A850QH53</accession>
<evidence type="ECO:0000259" key="1">
    <source>
        <dbReference type="Pfam" id="PF13649"/>
    </source>
</evidence>
<gene>
    <name evidence="2" type="ORF">HJ536_20285</name>
</gene>
<comment type="caution">
    <text evidence="2">The sequence shown here is derived from an EMBL/GenBank/DDBJ whole genome shotgun (WGS) entry which is preliminary data.</text>
</comment>